<dbReference type="Pfam" id="PF14035">
    <property type="entry name" value="YlzJ"/>
    <property type="match status" value="1"/>
</dbReference>
<reference evidence="1 2" key="1">
    <citation type="submission" date="2020-11" db="EMBL/GenBank/DDBJ databases">
        <title>Genomic insight of Alicyclobacillus mali FL 18 reveals a new arsenic-resistant strain, with potential in environmental biotechnology.</title>
        <authorList>
            <person name="Fiorentino G."/>
            <person name="Gallo G."/>
            <person name="Aulitto M."/>
        </authorList>
    </citation>
    <scope>NUCLEOTIDE SEQUENCE [LARGE SCALE GENOMIC DNA]</scope>
    <source>
        <strain evidence="1 2">FL 18</strain>
    </source>
</reference>
<dbReference type="Proteomes" id="UP000642910">
    <property type="component" value="Unassembled WGS sequence"/>
</dbReference>
<name>A0ABS0F1I6_9BACL</name>
<sequence>MLWTTLAEGEIYSGWWSQSPRFEEWRDGHRTLIVTRDEYGTPRLVRLISPVASDYLRPEWQPGAALR</sequence>
<keyword evidence="2" id="KW-1185">Reference proteome</keyword>
<dbReference type="EMBL" id="JADPKZ010000034">
    <property type="protein sequence ID" value="MBF8377173.1"/>
    <property type="molecule type" value="Genomic_DNA"/>
</dbReference>
<dbReference type="RefSeq" id="WP_067848825.1">
    <property type="nucleotide sequence ID" value="NZ_JADPKZ010000034.1"/>
</dbReference>
<protein>
    <submittedName>
        <fullName evidence="1">YlzJ-like family protein</fullName>
    </submittedName>
</protein>
<organism evidence="1 2">
    <name type="scientific">Alicyclobacillus mali</name>
    <name type="common">ex Roth et al. 2021</name>
    <dbReference type="NCBI Taxonomy" id="1123961"/>
    <lineage>
        <taxon>Bacteria</taxon>
        <taxon>Bacillati</taxon>
        <taxon>Bacillota</taxon>
        <taxon>Bacilli</taxon>
        <taxon>Bacillales</taxon>
        <taxon>Alicyclobacillaceae</taxon>
        <taxon>Alicyclobacillus</taxon>
    </lineage>
</organism>
<gene>
    <name evidence="1" type="ORF">IW967_04730</name>
</gene>
<evidence type="ECO:0000313" key="2">
    <source>
        <dbReference type="Proteomes" id="UP000642910"/>
    </source>
</evidence>
<dbReference type="InterPro" id="IPR025619">
    <property type="entry name" value="YlzJ"/>
</dbReference>
<accession>A0ABS0F1I6</accession>
<proteinExistence type="predicted"/>
<comment type="caution">
    <text evidence="1">The sequence shown here is derived from an EMBL/GenBank/DDBJ whole genome shotgun (WGS) entry which is preliminary data.</text>
</comment>
<evidence type="ECO:0000313" key="1">
    <source>
        <dbReference type="EMBL" id="MBF8377173.1"/>
    </source>
</evidence>